<dbReference type="InterPro" id="IPR010290">
    <property type="entry name" value="TM_effector"/>
</dbReference>
<sequence>MSINSRINTKNIQNLHTFDAFRNGNYRLLWGTNISMYVSRWMQMTTLSWFVLEQTRSPFSVGLVGFFGMVPFLVLGIFGGFLADKLNRKKLIVVTQFLNLAAATVMSLLFIFGSVEYWYAYIAIFIPGLGWSLDNPSRRSLIMDMLGSRGITNGVALDSVGMHVSKMVGPALAGAMIFLVGVGGSYVMLTSFMIVGCLMILKVSQSKNRIDVANDGDDRGGISQIYANLAEGFKYAFTNQTISAVIVITILMNLLLFPYMQMVTVISKEILNVGPLLMGILMASDGLGALIGSIGIASQSRMKYHGRIYLYGSLLSLVALFLFSNSSWYFLSLLVLLFLGIGTSGFGTMQSTIVLLVSKAELRGRVLGVVTIAIGAGPIGSLIIGAISEWIGAPNALMINSVIGFLLVAIAGLFMPSIREKIIPFVEAEAVNHPTRSGLPTKV</sequence>
<evidence type="ECO:0000256" key="2">
    <source>
        <dbReference type="ARBA" id="ARBA00022448"/>
    </source>
</evidence>
<evidence type="ECO:0000256" key="7">
    <source>
        <dbReference type="SAM" id="Phobius"/>
    </source>
</evidence>
<dbReference type="GO" id="GO:0005886">
    <property type="term" value="C:plasma membrane"/>
    <property type="evidence" value="ECO:0007669"/>
    <property type="project" value="UniProtKB-SubCell"/>
</dbReference>
<dbReference type="SUPFAM" id="SSF103473">
    <property type="entry name" value="MFS general substrate transporter"/>
    <property type="match status" value="1"/>
</dbReference>
<evidence type="ECO:0000313" key="9">
    <source>
        <dbReference type="EMBL" id="SVA15820.1"/>
    </source>
</evidence>
<accession>A0A381TIE3</accession>
<gene>
    <name evidence="9" type="ORF">METZ01_LOCUS68674</name>
</gene>
<dbReference type="AlphaFoldDB" id="A0A381TIE3"/>
<keyword evidence="4 7" id="KW-0812">Transmembrane</keyword>
<evidence type="ECO:0000256" key="5">
    <source>
        <dbReference type="ARBA" id="ARBA00022989"/>
    </source>
</evidence>
<keyword evidence="6 7" id="KW-0472">Membrane</keyword>
<organism evidence="9">
    <name type="scientific">marine metagenome</name>
    <dbReference type="NCBI Taxonomy" id="408172"/>
    <lineage>
        <taxon>unclassified sequences</taxon>
        <taxon>metagenomes</taxon>
        <taxon>ecological metagenomes</taxon>
    </lineage>
</organism>
<evidence type="ECO:0000256" key="6">
    <source>
        <dbReference type="ARBA" id="ARBA00023136"/>
    </source>
</evidence>
<feature type="transmembrane region" description="Helical" evidence="7">
    <location>
        <begin position="59"/>
        <end position="79"/>
    </location>
</feature>
<evidence type="ECO:0000259" key="8">
    <source>
        <dbReference type="PROSITE" id="PS50850"/>
    </source>
</evidence>
<feature type="transmembrane region" description="Helical" evidence="7">
    <location>
        <begin position="369"/>
        <end position="391"/>
    </location>
</feature>
<keyword evidence="2" id="KW-0813">Transport</keyword>
<feature type="transmembrane region" description="Helical" evidence="7">
    <location>
        <begin position="242"/>
        <end position="261"/>
    </location>
</feature>
<feature type="transmembrane region" description="Helical" evidence="7">
    <location>
        <begin position="330"/>
        <end position="357"/>
    </location>
</feature>
<dbReference type="Gene3D" id="1.20.1250.20">
    <property type="entry name" value="MFS general substrate transporter like domains"/>
    <property type="match status" value="2"/>
</dbReference>
<dbReference type="CDD" id="cd06173">
    <property type="entry name" value="MFS_MefA_like"/>
    <property type="match status" value="1"/>
</dbReference>
<keyword evidence="3" id="KW-1003">Cell membrane</keyword>
<evidence type="ECO:0000256" key="1">
    <source>
        <dbReference type="ARBA" id="ARBA00004651"/>
    </source>
</evidence>
<feature type="transmembrane region" description="Helical" evidence="7">
    <location>
        <begin position="397"/>
        <end position="415"/>
    </location>
</feature>
<dbReference type="GO" id="GO:0022857">
    <property type="term" value="F:transmembrane transporter activity"/>
    <property type="evidence" value="ECO:0007669"/>
    <property type="project" value="InterPro"/>
</dbReference>
<dbReference type="Pfam" id="PF05977">
    <property type="entry name" value="MFS_3"/>
    <property type="match status" value="1"/>
</dbReference>
<evidence type="ECO:0000256" key="3">
    <source>
        <dbReference type="ARBA" id="ARBA00022475"/>
    </source>
</evidence>
<reference evidence="9" key="1">
    <citation type="submission" date="2018-05" db="EMBL/GenBank/DDBJ databases">
        <authorList>
            <person name="Lanie J.A."/>
            <person name="Ng W.-L."/>
            <person name="Kazmierczak K.M."/>
            <person name="Andrzejewski T.M."/>
            <person name="Davidsen T.M."/>
            <person name="Wayne K.J."/>
            <person name="Tettelin H."/>
            <person name="Glass J.I."/>
            <person name="Rusch D."/>
            <person name="Podicherti R."/>
            <person name="Tsui H.-C.T."/>
            <person name="Winkler M.E."/>
        </authorList>
    </citation>
    <scope>NUCLEOTIDE SEQUENCE</scope>
</reference>
<feature type="transmembrane region" description="Helical" evidence="7">
    <location>
        <begin position="273"/>
        <end position="296"/>
    </location>
</feature>
<dbReference type="InterPro" id="IPR020846">
    <property type="entry name" value="MFS_dom"/>
</dbReference>
<evidence type="ECO:0000256" key="4">
    <source>
        <dbReference type="ARBA" id="ARBA00022692"/>
    </source>
</evidence>
<comment type="subcellular location">
    <subcellularLocation>
        <location evidence="1">Cell membrane</location>
        <topology evidence="1">Multi-pass membrane protein</topology>
    </subcellularLocation>
</comment>
<dbReference type="PROSITE" id="PS50850">
    <property type="entry name" value="MFS"/>
    <property type="match status" value="1"/>
</dbReference>
<dbReference type="EMBL" id="UINC01004639">
    <property type="protein sequence ID" value="SVA15820.1"/>
    <property type="molecule type" value="Genomic_DNA"/>
</dbReference>
<dbReference type="PANTHER" id="PTHR23513:SF6">
    <property type="entry name" value="MAJOR FACILITATOR SUPERFAMILY ASSOCIATED DOMAIN-CONTAINING PROTEIN"/>
    <property type="match status" value="1"/>
</dbReference>
<dbReference type="PANTHER" id="PTHR23513">
    <property type="entry name" value="INTEGRAL MEMBRANE EFFLUX PROTEIN-RELATED"/>
    <property type="match status" value="1"/>
</dbReference>
<feature type="transmembrane region" description="Helical" evidence="7">
    <location>
        <begin position="308"/>
        <end position="324"/>
    </location>
</feature>
<proteinExistence type="predicted"/>
<keyword evidence="5 7" id="KW-1133">Transmembrane helix</keyword>
<protein>
    <recommendedName>
        <fullName evidence="8">Major facilitator superfamily (MFS) profile domain-containing protein</fullName>
    </recommendedName>
</protein>
<dbReference type="InterPro" id="IPR036259">
    <property type="entry name" value="MFS_trans_sf"/>
</dbReference>
<feature type="transmembrane region" description="Helical" evidence="7">
    <location>
        <begin position="171"/>
        <end position="201"/>
    </location>
</feature>
<name>A0A381TIE3_9ZZZZ</name>
<feature type="domain" description="Major facilitator superfamily (MFS) profile" evidence="8">
    <location>
        <begin position="19"/>
        <end position="419"/>
    </location>
</feature>